<comment type="cofactor">
    <cofactor evidence="5">
        <name>FAD</name>
        <dbReference type="ChEBI" id="CHEBI:57692"/>
    </cofactor>
</comment>
<dbReference type="Gene3D" id="3.30.70.3450">
    <property type="match status" value="1"/>
</dbReference>
<dbReference type="RefSeq" id="WP_054588522.1">
    <property type="nucleotide sequence ID" value="NZ_CP012700.1"/>
</dbReference>
<dbReference type="InterPro" id="IPR036318">
    <property type="entry name" value="FAD-bd_PCMH-like_sf"/>
</dbReference>
<dbReference type="PATRIC" id="fig|33050.5.peg.2718"/>
<dbReference type="EMBL" id="CP013344">
    <property type="protein sequence ID" value="AMU90212.1"/>
    <property type="molecule type" value="Genomic_DNA"/>
</dbReference>
<dbReference type="PANTHER" id="PTHR46568:SF1">
    <property type="entry name" value="ALKYLDIHYDROXYACETONEPHOSPHATE SYNTHASE, PEROXISOMAL"/>
    <property type="match status" value="1"/>
</dbReference>
<evidence type="ECO:0000313" key="12">
    <source>
        <dbReference type="Proteomes" id="UP000076088"/>
    </source>
</evidence>
<evidence type="ECO:0000256" key="7">
    <source>
        <dbReference type="SAM" id="MobiDB-lite"/>
    </source>
</evidence>
<dbReference type="SUPFAM" id="SSF56176">
    <property type="entry name" value="FAD-binding/transporter-associated domain-like"/>
    <property type="match status" value="1"/>
</dbReference>
<reference evidence="9 11" key="1">
    <citation type="journal article" date="2015" name="Genome Announc.">
        <title>Complete Genome Sequence of Polypropylene Glycol- and Polyethylene Glycol-Degrading Sphingopyxis macrogoltabida Strain EY-1.</title>
        <authorList>
            <person name="Ohtsubo Y."/>
            <person name="Nagata Y."/>
            <person name="Numata M."/>
            <person name="Tsuchikane K."/>
            <person name="Hosoyama A."/>
            <person name="Yamazoe A."/>
            <person name="Tsuda M."/>
            <person name="Fujita N."/>
            <person name="Kawai F."/>
        </authorList>
    </citation>
    <scope>NUCLEOTIDE SEQUENCE [LARGE SCALE GENOMIC DNA]</scope>
    <source>
        <strain evidence="9 11">EY-1</strain>
    </source>
</reference>
<feature type="region of interest" description="Disordered" evidence="7">
    <location>
        <begin position="363"/>
        <end position="382"/>
    </location>
</feature>
<reference evidence="10 12" key="4">
    <citation type="journal article" date="2016" name="Genome Announc.">
        <title>Complete Genome Sequence of Sphingopyxis macrogoltabida Strain 203N (NBRC 111659), a Polyethylene Glycol Degrader.</title>
        <authorList>
            <person name="Ohtsubo Y."/>
            <person name="Nonoyama S."/>
            <person name="Nagata Y."/>
            <person name="Numata M."/>
            <person name="Tsuchikane K."/>
            <person name="Hosoyama A."/>
            <person name="Yamazoe A."/>
            <person name="Tsuda M."/>
            <person name="Fujita N."/>
            <person name="Kawai F."/>
        </authorList>
    </citation>
    <scope>NUCLEOTIDE SEQUENCE [LARGE SCALE GENOMIC DNA]</scope>
    <source>
        <strain evidence="10 12">203N</strain>
    </source>
</reference>
<dbReference type="Gene3D" id="3.30.465.10">
    <property type="match status" value="1"/>
</dbReference>
<evidence type="ECO:0000313" key="11">
    <source>
        <dbReference type="Proteomes" id="UP000058074"/>
    </source>
</evidence>
<evidence type="ECO:0000313" key="10">
    <source>
        <dbReference type="EMBL" id="AMU90212.1"/>
    </source>
</evidence>
<evidence type="ECO:0000259" key="8">
    <source>
        <dbReference type="PROSITE" id="PS51387"/>
    </source>
</evidence>
<dbReference type="Pfam" id="PF02913">
    <property type="entry name" value="FAD-oxidase_C"/>
    <property type="match status" value="1"/>
</dbReference>
<evidence type="ECO:0000313" key="9">
    <source>
        <dbReference type="EMBL" id="ALH81275.1"/>
    </source>
</evidence>
<feature type="site" description="Important for enzyme activity" evidence="6">
    <location>
        <position position="315"/>
    </location>
</feature>
<dbReference type="InterPro" id="IPR006094">
    <property type="entry name" value="Oxid_FAD_bind_N"/>
</dbReference>
<dbReference type="Proteomes" id="UP000076088">
    <property type="component" value="Chromosome"/>
</dbReference>
<proteinExistence type="inferred from homology"/>
<reference evidence="10" key="3">
    <citation type="submission" date="2015-11" db="EMBL/GenBank/DDBJ databases">
        <authorList>
            <person name="Yoshiyuki O."/>
        </authorList>
    </citation>
    <scope>NUCLEOTIDE SEQUENCE</scope>
    <source>
        <strain evidence="10">203N</strain>
    </source>
</reference>
<feature type="binding site" evidence="5">
    <location>
        <begin position="213"/>
        <end position="216"/>
    </location>
    <ligand>
        <name>FAD</name>
        <dbReference type="ChEBI" id="CHEBI:57692"/>
    </ligand>
</feature>
<dbReference type="Pfam" id="PF01565">
    <property type="entry name" value="FAD_binding_4"/>
    <property type="match status" value="1"/>
</dbReference>
<dbReference type="KEGG" id="smag:AN936_13140"/>
<dbReference type="GO" id="GO:0008609">
    <property type="term" value="F:alkylglycerone-phosphate synthase activity"/>
    <property type="evidence" value="ECO:0007669"/>
    <property type="project" value="InterPro"/>
</dbReference>
<dbReference type="InterPro" id="IPR016164">
    <property type="entry name" value="FAD-linked_Oxase-like_C"/>
</dbReference>
<dbReference type="PROSITE" id="PS51387">
    <property type="entry name" value="FAD_PCMH"/>
    <property type="match status" value="1"/>
</dbReference>
<dbReference type="OrthoDB" id="9811557at2"/>
<comment type="similarity">
    <text evidence="1">Belongs to the FAD-binding oxidoreductase/transferase type 4 family.</text>
</comment>
<name>A0A0N7GSP3_SPHMC</name>
<organism evidence="9 11">
    <name type="scientific">Sphingopyxis macrogoltabida</name>
    <name type="common">Sphingomonas macrogoltabidus</name>
    <dbReference type="NCBI Taxonomy" id="33050"/>
    <lineage>
        <taxon>Bacteria</taxon>
        <taxon>Pseudomonadati</taxon>
        <taxon>Pseudomonadota</taxon>
        <taxon>Alphaproteobacteria</taxon>
        <taxon>Sphingomonadales</taxon>
        <taxon>Sphingomonadaceae</taxon>
        <taxon>Sphingopyxis</taxon>
    </lineage>
</organism>
<dbReference type="PANTHER" id="PTHR46568">
    <property type="entry name" value="ALKYLDIHYDROXYACETONEPHOSPHATE SYNTHASE, PEROXISOMAL"/>
    <property type="match status" value="1"/>
</dbReference>
<dbReference type="Gene3D" id="3.30.300.330">
    <property type="match status" value="1"/>
</dbReference>
<evidence type="ECO:0000256" key="4">
    <source>
        <dbReference type="PIRSR" id="PIRSR625650-1"/>
    </source>
</evidence>
<protein>
    <submittedName>
        <fullName evidence="9">FAD-linked oxidase</fullName>
    </submittedName>
</protein>
<sequence length="547" mass="60552">MSGESGYYGKRRKWHSWGYEDEGITPAEVKEMAERVAQRLNIDEPVILPDPTLEELVLREPRIKIPASLQPFCTTDKWDRVFHTYGKSFKDLTKIYRRDFDNAPDVVAYPKDEADIAAVLDWCGDKGYAAIPFGGGSSVTDGFGCPEDYPGAVIIDLGNLNKILEVDDVSRCALIQAGILGPALEEQLKPKGLTLRHIPQSWEFSSLGGWIATRSSGHYATHLTHIDESVESLRVVTPKGTIENRRLPGSGAGPDPDRLFIGSEGSLGIITEAWMRLQGRVKFRANATITFDSFYQGAGAVREITQAGLFPANARYLDEQDAKFYGAGDGSKSVLLLGFESADHPVDAWLERGIEICKDHGGSVETKTGSGGDALQSSRSGAQGNWRKQFRYLPRMMHTRAAMGVVSFTFETAYTWDKFESIDTEVIRRLKKAQEEITGGGIVCRRFSFLYPDGPAPYYTVVAPSDHSRSLEDYQALSDVASDALTELGGTITHHHAVGRSFRPWYDKEVDPLYRAMLAGAKNTIDPNWIMNPGMILDRPAHFKMVG</sequence>
<feature type="domain" description="FAD-binding PCMH-type" evidence="8">
    <location>
        <begin position="100"/>
        <end position="280"/>
    </location>
</feature>
<dbReference type="Proteomes" id="UP000058074">
    <property type="component" value="Chromosome"/>
</dbReference>
<dbReference type="GO" id="GO:0071949">
    <property type="term" value="F:FAD binding"/>
    <property type="evidence" value="ECO:0007669"/>
    <property type="project" value="InterPro"/>
</dbReference>
<evidence type="ECO:0000256" key="3">
    <source>
        <dbReference type="ARBA" id="ARBA00022827"/>
    </source>
</evidence>
<dbReference type="SUPFAM" id="SSF55103">
    <property type="entry name" value="FAD-linked oxidases, C-terminal domain"/>
    <property type="match status" value="1"/>
</dbReference>
<dbReference type="InterPro" id="IPR016167">
    <property type="entry name" value="FAD-bd_PCMH_sub1"/>
</dbReference>
<feature type="binding site" evidence="5">
    <location>
        <begin position="264"/>
        <end position="270"/>
    </location>
    <ligand>
        <name>FAD</name>
        <dbReference type="ChEBI" id="CHEBI:57692"/>
    </ligand>
</feature>
<dbReference type="AlphaFoldDB" id="A0A0N7GSP3"/>
<keyword evidence="12" id="KW-1185">Reference proteome</keyword>
<feature type="active site" description="Proton donor/acceptor" evidence="4">
    <location>
        <position position="458"/>
    </location>
</feature>
<dbReference type="GO" id="GO:0008610">
    <property type="term" value="P:lipid biosynthetic process"/>
    <property type="evidence" value="ECO:0007669"/>
    <property type="project" value="InterPro"/>
</dbReference>
<keyword evidence="3 5" id="KW-0274">FAD</keyword>
<reference evidence="12" key="2">
    <citation type="submission" date="2015-11" db="EMBL/GenBank/DDBJ databases">
        <title>Complete genome sequence of a polyethylene-glycol degrader Sphingopyxis macrogoltabida 203N (NBRC 111659).</title>
        <authorList>
            <person name="Yoshiyuki O."/>
            <person name="Shouta N."/>
            <person name="Nagata Y."/>
            <person name="Numata M."/>
            <person name="Tsuchikane K."/>
            <person name="Hosoyama A."/>
            <person name="Yamazoe A."/>
            <person name="Tsuda M."/>
            <person name="Fujita N."/>
            <person name="Kawai F."/>
        </authorList>
    </citation>
    <scope>NUCLEOTIDE SEQUENCE [LARGE SCALE GENOMIC DNA]</scope>
    <source>
        <strain evidence="12">203N</strain>
    </source>
</reference>
<dbReference type="InterPro" id="IPR016166">
    <property type="entry name" value="FAD-bd_PCMH"/>
</dbReference>
<keyword evidence="2" id="KW-0285">Flavoprotein</keyword>
<dbReference type="InterPro" id="IPR016169">
    <property type="entry name" value="FAD-bd_PCMH_sub2"/>
</dbReference>
<evidence type="ECO:0000256" key="2">
    <source>
        <dbReference type="ARBA" id="ARBA00022630"/>
    </source>
</evidence>
<feature type="binding site" evidence="5">
    <location>
        <begin position="132"/>
        <end position="138"/>
    </location>
    <ligand>
        <name>FAD</name>
        <dbReference type="ChEBI" id="CHEBI:57692"/>
    </ligand>
</feature>
<dbReference type="InterPro" id="IPR025650">
    <property type="entry name" value="Alkyl-DHAP_Synthase"/>
</dbReference>
<dbReference type="EMBL" id="CP012700">
    <property type="protein sequence ID" value="ALH81275.1"/>
    <property type="molecule type" value="Genomic_DNA"/>
</dbReference>
<gene>
    <name evidence="9" type="ORF">AN936_13140</name>
    <name evidence="10" type="ORF">ATM17_14350</name>
</gene>
<evidence type="ECO:0000256" key="6">
    <source>
        <dbReference type="PIRSR" id="PIRSR625650-4"/>
    </source>
</evidence>
<evidence type="ECO:0000256" key="5">
    <source>
        <dbReference type="PIRSR" id="PIRSR625650-3"/>
    </source>
</evidence>
<dbReference type="InterPro" id="IPR004113">
    <property type="entry name" value="FAD-bd_oxidored_4_C"/>
</dbReference>
<accession>A0A0N7GSP3</accession>
<dbReference type="Gene3D" id="3.30.43.10">
    <property type="entry name" value="Uridine Diphospho-n-acetylenolpyruvylglucosamine Reductase, domain 2"/>
    <property type="match status" value="1"/>
</dbReference>
<evidence type="ECO:0000256" key="1">
    <source>
        <dbReference type="ARBA" id="ARBA00008000"/>
    </source>
</evidence>